<dbReference type="EMBL" id="CP036261">
    <property type="protein sequence ID" value="QDS87984.1"/>
    <property type="molecule type" value="Genomic_DNA"/>
</dbReference>
<dbReference type="Gene3D" id="2.60.40.10">
    <property type="entry name" value="Immunoglobulins"/>
    <property type="match status" value="1"/>
</dbReference>
<evidence type="ECO:0000313" key="3">
    <source>
        <dbReference type="EMBL" id="QDS87984.1"/>
    </source>
</evidence>
<keyword evidence="1" id="KW-1133">Transmembrane helix</keyword>
<protein>
    <recommendedName>
        <fullName evidence="2">Aerotolerance regulator N-terminal domain-containing protein</fullName>
    </recommendedName>
</protein>
<feature type="transmembrane region" description="Helical" evidence="1">
    <location>
        <begin position="56"/>
        <end position="77"/>
    </location>
</feature>
<dbReference type="InterPro" id="IPR036465">
    <property type="entry name" value="vWFA_dom_sf"/>
</dbReference>
<dbReference type="InterPro" id="IPR013783">
    <property type="entry name" value="Ig-like_fold"/>
</dbReference>
<dbReference type="KEGG" id="ruv:EC9_21690"/>
<organism evidence="3 4">
    <name type="scientific">Rosistilla ulvae</name>
    <dbReference type="NCBI Taxonomy" id="1930277"/>
    <lineage>
        <taxon>Bacteria</taxon>
        <taxon>Pseudomonadati</taxon>
        <taxon>Planctomycetota</taxon>
        <taxon>Planctomycetia</taxon>
        <taxon>Pirellulales</taxon>
        <taxon>Pirellulaceae</taxon>
        <taxon>Rosistilla</taxon>
    </lineage>
</organism>
<accession>A0A517LZD5</accession>
<keyword evidence="4" id="KW-1185">Reference proteome</keyword>
<dbReference type="SUPFAM" id="SSF52317">
    <property type="entry name" value="Class I glutamine amidotransferase-like"/>
    <property type="match status" value="1"/>
</dbReference>
<dbReference type="PANTHER" id="PTHR37464:SF1">
    <property type="entry name" value="BLL2463 PROTEIN"/>
    <property type="match status" value="1"/>
</dbReference>
<keyword evidence="1" id="KW-0812">Transmembrane</keyword>
<proteinExistence type="predicted"/>
<dbReference type="Gene3D" id="3.40.50.880">
    <property type="match status" value="1"/>
</dbReference>
<dbReference type="Pfam" id="PF07584">
    <property type="entry name" value="BatA"/>
    <property type="match status" value="1"/>
</dbReference>
<dbReference type="Gene3D" id="3.40.50.410">
    <property type="entry name" value="von Willebrand factor, type A domain"/>
    <property type="match status" value="1"/>
</dbReference>
<dbReference type="NCBIfam" id="TIGR02226">
    <property type="entry name" value="two_anch"/>
    <property type="match status" value="1"/>
</dbReference>
<gene>
    <name evidence="3" type="ORF">EC9_21690</name>
</gene>
<evidence type="ECO:0000256" key="1">
    <source>
        <dbReference type="SAM" id="Phobius"/>
    </source>
</evidence>
<dbReference type="InterPro" id="IPR024163">
    <property type="entry name" value="Aerotolerance_reg_N"/>
</dbReference>
<dbReference type="InterPro" id="IPR029062">
    <property type="entry name" value="Class_I_gatase-like"/>
</dbReference>
<dbReference type="Proteomes" id="UP000319557">
    <property type="component" value="Chromosome"/>
</dbReference>
<dbReference type="PANTHER" id="PTHR37464">
    <property type="entry name" value="BLL2463 PROTEIN"/>
    <property type="match status" value="1"/>
</dbReference>
<evidence type="ECO:0000259" key="2">
    <source>
        <dbReference type="Pfam" id="PF07584"/>
    </source>
</evidence>
<feature type="domain" description="Aerotolerance regulator N-terminal" evidence="2">
    <location>
        <begin position="1"/>
        <end position="75"/>
    </location>
</feature>
<evidence type="ECO:0000313" key="4">
    <source>
        <dbReference type="Proteomes" id="UP000319557"/>
    </source>
</evidence>
<keyword evidence="1" id="KW-0472">Membrane</keyword>
<sequence length="770" mass="83466">MQFLFPTLTIGFALLAVPFLVHLINVLRQRRRQWAAMDFLLASYRKQRKWIWLRQLLLLLMRTAVVGLLVAMLAGWAGRAGWLDALGGQTNHHIVLLDDSLSMSDQSGGGSAYRRALSALESLGKRLTTADGSHQLTVIRTSRAELVVGAGSNAGDAAADLSAQTIGAENRALDRLMATSPSSLGGGMEQAVELAAGLAEATSSDRTVLYVLSDLRQHDWESPERINASLQELSKAGTEIRMVDCAALPGANLGITQLQPVEDVWVAGVPVMVEATVRNYGTETATNVSLEAELIRYGREVATPRTDQLYSGPTDSLPAMVFEKIEPGKQVTKRFQVYVAEPGTHGLTVSIPEDILAADNTRSCTLPLIDQQKVLIVDGDIEGRGAYFVASVLNPGGQVRTGAIPEVRPLSFLNSVRSDELAQYRVIYLLNLPRIEDAVARTINDYVAAGGGLAIFLGDAVDRENYNRLIDRYPGWLPGKFNAAKDLPLPSGEATPDLLPAGTHPIVEPLASAGEGAFGLVRVARSMSLETDRDLELGVRTVIRRRDDLPFVVEHRNGQGRIVTVLADLESNWTNWTGDPTFVVFLLRANAFLWSTANPSTSRTVSDPMQLRMRNESYGRSVDLLAAATAPPRLSMQLQAEPGEDDQVLELDLSPAVAAIDGSVDVTTLLQPGIFEWWLTRLDGSREVRPVASVIADGEGDLRRVGRSELDRTLRPTMVTFFDAGQMANASESDSGGRTGILLALLAAMMIGEQVLGYFGSYHPPLRAKG</sequence>
<reference evidence="3 4" key="1">
    <citation type="submission" date="2019-02" db="EMBL/GenBank/DDBJ databases">
        <title>Deep-cultivation of Planctomycetes and their phenomic and genomic characterization uncovers novel biology.</title>
        <authorList>
            <person name="Wiegand S."/>
            <person name="Jogler M."/>
            <person name="Boedeker C."/>
            <person name="Pinto D."/>
            <person name="Vollmers J."/>
            <person name="Rivas-Marin E."/>
            <person name="Kohn T."/>
            <person name="Peeters S.H."/>
            <person name="Heuer A."/>
            <person name="Rast P."/>
            <person name="Oberbeckmann S."/>
            <person name="Bunk B."/>
            <person name="Jeske O."/>
            <person name="Meyerdierks A."/>
            <person name="Storesund J.E."/>
            <person name="Kallscheuer N."/>
            <person name="Luecker S."/>
            <person name="Lage O.M."/>
            <person name="Pohl T."/>
            <person name="Merkel B.J."/>
            <person name="Hornburger P."/>
            <person name="Mueller R.-W."/>
            <person name="Bruemmer F."/>
            <person name="Labrenz M."/>
            <person name="Spormann A.M."/>
            <person name="Op den Camp H."/>
            <person name="Overmann J."/>
            <person name="Amann R."/>
            <person name="Jetten M.S.M."/>
            <person name="Mascher T."/>
            <person name="Medema M.H."/>
            <person name="Devos D.P."/>
            <person name="Kaster A.-K."/>
            <person name="Ovreas L."/>
            <person name="Rohde M."/>
            <person name="Galperin M.Y."/>
            <person name="Jogler C."/>
        </authorList>
    </citation>
    <scope>NUCLEOTIDE SEQUENCE [LARGE SCALE GENOMIC DNA]</scope>
    <source>
        <strain evidence="3 4">EC9</strain>
    </source>
</reference>
<feature type="transmembrane region" description="Helical" evidence="1">
    <location>
        <begin position="6"/>
        <end position="27"/>
    </location>
</feature>
<dbReference type="InterPro" id="IPR011933">
    <property type="entry name" value="Double_TM_dom"/>
</dbReference>
<dbReference type="OrthoDB" id="237862at2"/>
<name>A0A517LZD5_9BACT</name>
<dbReference type="AlphaFoldDB" id="A0A517LZD5"/>
<dbReference type="RefSeq" id="WP_145344788.1">
    <property type="nucleotide sequence ID" value="NZ_CP036261.1"/>
</dbReference>